<keyword evidence="1" id="KW-0812">Transmembrane</keyword>
<comment type="caution">
    <text evidence="2">The sequence shown here is derived from an EMBL/GenBank/DDBJ whole genome shotgun (WGS) entry which is preliminary data.</text>
</comment>
<feature type="transmembrane region" description="Helical" evidence="1">
    <location>
        <begin position="52"/>
        <end position="73"/>
    </location>
</feature>
<evidence type="ECO:0008006" key="4">
    <source>
        <dbReference type="Google" id="ProtNLM"/>
    </source>
</evidence>
<dbReference type="RefSeq" id="WP_345637894.1">
    <property type="nucleotide sequence ID" value="NZ_BAABJQ010000036.1"/>
</dbReference>
<evidence type="ECO:0000313" key="3">
    <source>
        <dbReference type="Proteomes" id="UP001501570"/>
    </source>
</evidence>
<dbReference type="Proteomes" id="UP001501570">
    <property type="component" value="Unassembled WGS sequence"/>
</dbReference>
<gene>
    <name evidence="2" type="ORF">GCM10023322_74430</name>
</gene>
<name>A0ABP9SMM6_9ACTN</name>
<protein>
    <recommendedName>
        <fullName evidence="4">Holin-X, holin superfamily III</fullName>
    </recommendedName>
</protein>
<accession>A0ABP9SMM6</accession>
<keyword evidence="1" id="KW-0472">Membrane</keyword>
<keyword evidence="1" id="KW-1133">Transmembrane helix</keyword>
<dbReference type="EMBL" id="BAABJQ010000036">
    <property type="protein sequence ID" value="GAA5199231.1"/>
    <property type="molecule type" value="Genomic_DNA"/>
</dbReference>
<keyword evidence="3" id="KW-1185">Reference proteome</keyword>
<organism evidence="2 3">
    <name type="scientific">Rugosimonospora acidiphila</name>
    <dbReference type="NCBI Taxonomy" id="556531"/>
    <lineage>
        <taxon>Bacteria</taxon>
        <taxon>Bacillati</taxon>
        <taxon>Actinomycetota</taxon>
        <taxon>Actinomycetes</taxon>
        <taxon>Micromonosporales</taxon>
        <taxon>Micromonosporaceae</taxon>
        <taxon>Rugosimonospora</taxon>
    </lineage>
</organism>
<evidence type="ECO:0000256" key="1">
    <source>
        <dbReference type="SAM" id="Phobius"/>
    </source>
</evidence>
<reference evidence="3" key="1">
    <citation type="journal article" date="2019" name="Int. J. Syst. Evol. Microbiol.">
        <title>The Global Catalogue of Microorganisms (GCM) 10K type strain sequencing project: providing services to taxonomists for standard genome sequencing and annotation.</title>
        <authorList>
            <consortium name="The Broad Institute Genomics Platform"/>
            <consortium name="The Broad Institute Genome Sequencing Center for Infectious Disease"/>
            <person name="Wu L."/>
            <person name="Ma J."/>
        </authorList>
    </citation>
    <scope>NUCLEOTIDE SEQUENCE [LARGE SCALE GENOMIC DNA]</scope>
    <source>
        <strain evidence="3">JCM 18304</strain>
    </source>
</reference>
<evidence type="ECO:0000313" key="2">
    <source>
        <dbReference type="EMBL" id="GAA5199231.1"/>
    </source>
</evidence>
<dbReference type="InterPro" id="IPR009937">
    <property type="entry name" value="Phage_holin_3_6"/>
</dbReference>
<proteinExistence type="predicted"/>
<dbReference type="Pfam" id="PF07332">
    <property type="entry name" value="Phage_holin_3_6"/>
    <property type="match status" value="1"/>
</dbReference>
<sequence>MSERRTAQVAAGADTEPVARLANDFAAVGRQEAASLRDDTLSTLAGAASGTALLVAGGVAAALAVAMASTSVLRTLETRLSPRWAAAVLSAGYLGVAAGTVTAGVRELRAAGGGAERLTDQATSQLSLLGHRFTGQLRRAYRPRANA</sequence>